<gene>
    <name evidence="2" type="ORF">COX38_02160</name>
</gene>
<dbReference type="Proteomes" id="UP000229054">
    <property type="component" value="Unassembled WGS sequence"/>
</dbReference>
<dbReference type="Gene3D" id="3.10.28.10">
    <property type="entry name" value="Homing endonucleases"/>
    <property type="match status" value="2"/>
</dbReference>
<dbReference type="SUPFAM" id="SSF55608">
    <property type="entry name" value="Homing endonucleases"/>
    <property type="match status" value="1"/>
</dbReference>
<dbReference type="GO" id="GO:0045292">
    <property type="term" value="P:mRNA cis splicing, via spliceosome"/>
    <property type="evidence" value="ECO:0007669"/>
    <property type="project" value="TreeGrafter"/>
</dbReference>
<dbReference type="InterPro" id="IPR004860">
    <property type="entry name" value="LAGLIDADG_dom"/>
</dbReference>
<proteinExistence type="predicted"/>
<dbReference type="InterPro" id="IPR052500">
    <property type="entry name" value="Chloro/Mito_RNA_Process"/>
</dbReference>
<protein>
    <recommendedName>
        <fullName evidence="1">Homing endonuclease LAGLIDADG domain-containing protein</fullName>
    </recommendedName>
</protein>
<evidence type="ECO:0000259" key="1">
    <source>
        <dbReference type="Pfam" id="PF03161"/>
    </source>
</evidence>
<organism evidence="2 3">
    <name type="scientific">Candidatus Nealsonbacteria bacterium CG23_combo_of_CG06-09_8_20_14_all_39_25</name>
    <dbReference type="NCBI Taxonomy" id="1974723"/>
    <lineage>
        <taxon>Bacteria</taxon>
        <taxon>Candidatus Nealsoniibacteriota</taxon>
    </lineage>
</organism>
<dbReference type="GO" id="GO:0004519">
    <property type="term" value="F:endonuclease activity"/>
    <property type="evidence" value="ECO:0007669"/>
    <property type="project" value="InterPro"/>
</dbReference>
<evidence type="ECO:0000313" key="2">
    <source>
        <dbReference type="EMBL" id="PIP22162.1"/>
    </source>
</evidence>
<name>A0A2G9YSM4_9BACT</name>
<dbReference type="PANTHER" id="PTHR47539:SF1">
    <property type="entry name" value="PENTATRICOPEPTIDE REPEAT-CONTAINING PROTEIN OTP51, CHLOROPLASTIC"/>
    <property type="match status" value="1"/>
</dbReference>
<comment type="caution">
    <text evidence="2">The sequence shown here is derived from an EMBL/GenBank/DDBJ whole genome shotgun (WGS) entry which is preliminary data.</text>
</comment>
<evidence type="ECO:0000313" key="3">
    <source>
        <dbReference type="Proteomes" id="UP000229054"/>
    </source>
</evidence>
<sequence length="207" mass="24647">MGNTVGSQRNLTSKQKEVLIGTLLGDGILELNERYPRLRIDHSVKQKEYVEWKYRIFRNLITGGIKQFSQKLDWRTKKRYSHCRFNTISTPLLSEFYEMFYDGRRKQTPKNIDEILKKPLSLAVWFMDDGYKRNDCNALRINTDCFDSKEQELLQKCLKINFGIETKLHRKGKYWNIYIPNSQVKKFCNIVKSFIIPEMKYKISLTP</sequence>
<dbReference type="EMBL" id="PCRN01000071">
    <property type="protein sequence ID" value="PIP22162.1"/>
    <property type="molecule type" value="Genomic_DNA"/>
</dbReference>
<dbReference type="InterPro" id="IPR027434">
    <property type="entry name" value="Homing_endonucl"/>
</dbReference>
<accession>A0A2G9YSM4</accession>
<feature type="domain" description="Homing endonuclease LAGLIDADG" evidence="1">
    <location>
        <begin position="16"/>
        <end position="187"/>
    </location>
</feature>
<reference evidence="2 3" key="1">
    <citation type="submission" date="2017-09" db="EMBL/GenBank/DDBJ databases">
        <title>Depth-based differentiation of microbial function through sediment-hosted aquifers and enrichment of novel symbionts in the deep terrestrial subsurface.</title>
        <authorList>
            <person name="Probst A.J."/>
            <person name="Ladd B."/>
            <person name="Jarett J.K."/>
            <person name="Geller-Mcgrath D.E."/>
            <person name="Sieber C.M."/>
            <person name="Emerson J.B."/>
            <person name="Anantharaman K."/>
            <person name="Thomas B.C."/>
            <person name="Malmstrom R."/>
            <person name="Stieglmeier M."/>
            <person name="Klingl A."/>
            <person name="Woyke T."/>
            <person name="Ryan C.M."/>
            <person name="Banfield J.F."/>
        </authorList>
    </citation>
    <scope>NUCLEOTIDE SEQUENCE [LARGE SCALE GENOMIC DNA]</scope>
    <source>
        <strain evidence="2">CG23_combo_of_CG06-09_8_20_14_all_39_25</strain>
    </source>
</reference>
<dbReference type="AlphaFoldDB" id="A0A2G9YSM4"/>
<dbReference type="Pfam" id="PF03161">
    <property type="entry name" value="LAGLIDADG_2"/>
    <property type="match status" value="1"/>
</dbReference>
<dbReference type="GO" id="GO:0000373">
    <property type="term" value="P:Group II intron splicing"/>
    <property type="evidence" value="ECO:0007669"/>
    <property type="project" value="TreeGrafter"/>
</dbReference>
<dbReference type="PANTHER" id="PTHR47539">
    <property type="entry name" value="PENTATRICOPEPTIDE REPEAT-CONTAINING PROTEIN OTP51, CHLOROPLASTIC"/>
    <property type="match status" value="1"/>
</dbReference>
<dbReference type="GO" id="GO:0048564">
    <property type="term" value="P:photosystem I assembly"/>
    <property type="evidence" value="ECO:0007669"/>
    <property type="project" value="TreeGrafter"/>
</dbReference>